<feature type="region of interest" description="Disordered" evidence="1">
    <location>
        <begin position="49"/>
        <end position="78"/>
    </location>
</feature>
<gene>
    <name evidence="2" type="ORF">FQN60_011519</name>
</gene>
<proteinExistence type="predicted"/>
<protein>
    <submittedName>
        <fullName evidence="2">Uncharacterized protein</fullName>
    </submittedName>
</protein>
<evidence type="ECO:0000313" key="2">
    <source>
        <dbReference type="EMBL" id="KAA8578905.1"/>
    </source>
</evidence>
<evidence type="ECO:0000313" key="3">
    <source>
        <dbReference type="Proteomes" id="UP000327493"/>
    </source>
</evidence>
<keyword evidence="3" id="KW-1185">Reference proteome</keyword>
<comment type="caution">
    <text evidence="2">The sequence shown here is derived from an EMBL/GenBank/DDBJ whole genome shotgun (WGS) entry which is preliminary data.</text>
</comment>
<accession>A0A5J5CCI0</accession>
<organism evidence="2 3">
    <name type="scientific">Etheostoma spectabile</name>
    <name type="common">orangethroat darter</name>
    <dbReference type="NCBI Taxonomy" id="54343"/>
    <lineage>
        <taxon>Eukaryota</taxon>
        <taxon>Metazoa</taxon>
        <taxon>Chordata</taxon>
        <taxon>Craniata</taxon>
        <taxon>Vertebrata</taxon>
        <taxon>Euteleostomi</taxon>
        <taxon>Actinopterygii</taxon>
        <taxon>Neopterygii</taxon>
        <taxon>Teleostei</taxon>
        <taxon>Neoteleostei</taxon>
        <taxon>Acanthomorphata</taxon>
        <taxon>Eupercaria</taxon>
        <taxon>Perciformes</taxon>
        <taxon>Percoidei</taxon>
        <taxon>Percidae</taxon>
        <taxon>Etheostomatinae</taxon>
        <taxon>Etheostoma</taxon>
    </lineage>
</organism>
<name>A0A5J5CCI0_9PERO</name>
<sequence length="78" mass="8477">MEKASGPMKKSFPSIICGHRAEPSAVSRRRERRVGLSKARCMEKVRRATRLPAGTSQSAVICTPTPCGGPPELHPYSN</sequence>
<feature type="non-terminal residue" evidence="2">
    <location>
        <position position="78"/>
    </location>
</feature>
<dbReference type="AlphaFoldDB" id="A0A5J5CCI0"/>
<evidence type="ECO:0000256" key="1">
    <source>
        <dbReference type="SAM" id="MobiDB-lite"/>
    </source>
</evidence>
<dbReference type="Proteomes" id="UP000327493">
    <property type="component" value="Unassembled WGS sequence"/>
</dbReference>
<reference evidence="2 3" key="1">
    <citation type="submission" date="2019-08" db="EMBL/GenBank/DDBJ databases">
        <title>A chromosome-level genome assembly, high-density linkage maps, and genome scans reveal the genomic architecture of hybrid incompatibilities underlying speciation via character displacement in darters (Percidae: Etheostominae).</title>
        <authorList>
            <person name="Moran R.L."/>
            <person name="Catchen J.M."/>
            <person name="Fuller R.C."/>
        </authorList>
    </citation>
    <scope>NUCLEOTIDE SEQUENCE [LARGE SCALE GENOMIC DNA]</scope>
    <source>
        <strain evidence="2">EspeVRDwgs_2016</strain>
        <tissue evidence="2">Muscle</tissue>
    </source>
</reference>
<dbReference type="EMBL" id="VOFY01000065">
    <property type="protein sequence ID" value="KAA8578905.1"/>
    <property type="molecule type" value="Genomic_DNA"/>
</dbReference>
<feature type="compositionally biased region" description="Pro residues" evidence="1">
    <location>
        <begin position="67"/>
        <end position="78"/>
    </location>
</feature>